<reference evidence="9 10" key="1">
    <citation type="submission" date="2019-12" db="EMBL/GenBank/DDBJ databases">
        <title>Complete genome sequence of Pseudomonas stutzeri.</title>
        <authorList>
            <person name="Lim S.R."/>
            <person name="Kim J.H."/>
        </authorList>
    </citation>
    <scope>NUCLEOTIDE SEQUENCE [LARGE SCALE GENOMIC DNA]</scope>
    <source>
        <strain evidence="9 10">PM101005</strain>
    </source>
</reference>
<name>A0A6I6LVN8_STUST</name>
<evidence type="ECO:0000256" key="1">
    <source>
        <dbReference type="ARBA" id="ARBA00004196"/>
    </source>
</evidence>
<dbReference type="GO" id="GO:1904680">
    <property type="term" value="F:peptide transmembrane transporter activity"/>
    <property type="evidence" value="ECO:0007669"/>
    <property type="project" value="TreeGrafter"/>
</dbReference>
<keyword evidence="4 7" id="KW-0732">Signal</keyword>
<gene>
    <name evidence="9" type="ORF">GQA94_10285</name>
</gene>
<evidence type="ECO:0000313" key="10">
    <source>
        <dbReference type="Proteomes" id="UP000438983"/>
    </source>
</evidence>
<dbReference type="FunFam" id="3.90.76.10:FF:000007">
    <property type="entry name" value="Dipeptide ABC transporter periplasmic dipeptide-binding protein"/>
    <property type="match status" value="1"/>
</dbReference>
<dbReference type="InterPro" id="IPR030678">
    <property type="entry name" value="Peptide/Ni-bd"/>
</dbReference>
<proteinExistence type="inferred from homology"/>
<dbReference type="PIRSF" id="PIRSF002741">
    <property type="entry name" value="MppA"/>
    <property type="match status" value="1"/>
</dbReference>
<comment type="subcellular location">
    <subcellularLocation>
        <location evidence="1">Cell envelope</location>
    </subcellularLocation>
</comment>
<comment type="similarity">
    <text evidence="2">Belongs to the bacterial solute-binding protein 5 family.</text>
</comment>
<evidence type="ECO:0000313" key="9">
    <source>
        <dbReference type="EMBL" id="QGZ30431.1"/>
    </source>
</evidence>
<dbReference type="PANTHER" id="PTHR30290">
    <property type="entry name" value="PERIPLASMIC BINDING COMPONENT OF ABC TRANSPORTER"/>
    <property type="match status" value="1"/>
</dbReference>
<evidence type="ECO:0000256" key="5">
    <source>
        <dbReference type="ARBA" id="ARBA00022856"/>
    </source>
</evidence>
<feature type="signal peptide" evidence="7">
    <location>
        <begin position="1"/>
        <end position="30"/>
    </location>
</feature>
<dbReference type="InterPro" id="IPR039424">
    <property type="entry name" value="SBP_5"/>
</dbReference>
<dbReference type="OrthoDB" id="9801912at2"/>
<dbReference type="GO" id="GO:0015833">
    <property type="term" value="P:peptide transport"/>
    <property type="evidence" value="ECO:0007669"/>
    <property type="project" value="UniProtKB-KW"/>
</dbReference>
<accession>A0A6I6LVN8</accession>
<keyword evidence="5" id="KW-0571">Peptide transport</keyword>
<dbReference type="EMBL" id="CP046902">
    <property type="protein sequence ID" value="QGZ30431.1"/>
    <property type="molecule type" value="Genomic_DNA"/>
</dbReference>
<dbReference type="GO" id="GO:0015031">
    <property type="term" value="P:protein transport"/>
    <property type="evidence" value="ECO:0007669"/>
    <property type="project" value="UniProtKB-KW"/>
</dbReference>
<organism evidence="9 10">
    <name type="scientific">Stutzerimonas stutzeri</name>
    <name type="common">Pseudomonas stutzeri</name>
    <dbReference type="NCBI Taxonomy" id="316"/>
    <lineage>
        <taxon>Bacteria</taxon>
        <taxon>Pseudomonadati</taxon>
        <taxon>Pseudomonadota</taxon>
        <taxon>Gammaproteobacteria</taxon>
        <taxon>Pseudomonadales</taxon>
        <taxon>Pseudomonadaceae</taxon>
        <taxon>Stutzerimonas</taxon>
    </lineage>
</organism>
<evidence type="ECO:0000256" key="4">
    <source>
        <dbReference type="ARBA" id="ARBA00022729"/>
    </source>
</evidence>
<dbReference type="CDD" id="cd08512">
    <property type="entry name" value="PBP2_NikA_DppA_OppA_like_7"/>
    <property type="match status" value="1"/>
</dbReference>
<dbReference type="Gene3D" id="3.40.190.10">
    <property type="entry name" value="Periplasmic binding protein-like II"/>
    <property type="match status" value="1"/>
</dbReference>
<feature type="chain" id="PRO_5026296506" evidence="7">
    <location>
        <begin position="31"/>
        <end position="542"/>
    </location>
</feature>
<dbReference type="Gene3D" id="3.90.76.10">
    <property type="entry name" value="Dipeptide-binding Protein, Domain 1"/>
    <property type="match status" value="1"/>
</dbReference>
<dbReference type="Proteomes" id="UP000438983">
    <property type="component" value="Chromosome"/>
</dbReference>
<evidence type="ECO:0000256" key="3">
    <source>
        <dbReference type="ARBA" id="ARBA00022448"/>
    </source>
</evidence>
<evidence type="ECO:0000256" key="2">
    <source>
        <dbReference type="ARBA" id="ARBA00005695"/>
    </source>
</evidence>
<evidence type="ECO:0000256" key="6">
    <source>
        <dbReference type="ARBA" id="ARBA00022927"/>
    </source>
</evidence>
<dbReference type="Gene3D" id="3.10.105.10">
    <property type="entry name" value="Dipeptide-binding Protein, Domain 3"/>
    <property type="match status" value="1"/>
</dbReference>
<dbReference type="RefSeq" id="WP_158187929.1">
    <property type="nucleotide sequence ID" value="NZ_CP046902.1"/>
</dbReference>
<evidence type="ECO:0000256" key="7">
    <source>
        <dbReference type="SAM" id="SignalP"/>
    </source>
</evidence>
<dbReference type="GO" id="GO:0043190">
    <property type="term" value="C:ATP-binding cassette (ABC) transporter complex"/>
    <property type="evidence" value="ECO:0007669"/>
    <property type="project" value="InterPro"/>
</dbReference>
<dbReference type="InterPro" id="IPR000914">
    <property type="entry name" value="SBP_5_dom"/>
</dbReference>
<keyword evidence="3" id="KW-0813">Transport</keyword>
<dbReference type="PANTHER" id="PTHR30290:SF10">
    <property type="entry name" value="PERIPLASMIC OLIGOPEPTIDE-BINDING PROTEIN-RELATED"/>
    <property type="match status" value="1"/>
</dbReference>
<evidence type="ECO:0000259" key="8">
    <source>
        <dbReference type="Pfam" id="PF00496"/>
    </source>
</evidence>
<feature type="domain" description="Solute-binding protein family 5" evidence="8">
    <location>
        <begin position="89"/>
        <end position="457"/>
    </location>
</feature>
<sequence length="542" mass="61026">MDRRTFTKGVSLATLGAGILPLLKSLPAHAASSRPLVVALGASINSLDIHRSGTNRPSYQVAVNCYDRLVSFGTKTLEDGSVSYDYSSLVPELATKWETAEDGTSITFHLRQDATFWDGKPVTAHDVKWSFDRAVSVGGFPTMQMKAGSLEKPEQFEAVDDHTFRIHLLHPSKLTRPDLATPVPIIINSIAAKAEANESDPWATEFLHRTALGSGAFKVQRWDVGQQLVYERNDDWKCGPLPALQRVVIRELPSTSTRRALIERGDVNISFDIPNKDAKELDAGGKVKVVSTPIENCLFVLATNLDFEPFKDKRVRQAIAHAVPYEDIFRNAAYERGLPMWGAQSGKPTEAIWPQPFPYVTDLDKAQALLAETDYKDGFEVPLSFDLGQADWAEPTALLIQQNLQRIGIRATLNKVPGANWRTVALVEKKLPLHLENFGGWLNTPDYYFYWAYLKGNLFNSSNYENAEIRQLVEETLYMEQDDPQYRPKILRMIEIAMDDVPRIPLWQPSVNVAMGPQVQGYQYWFHRQLDIRPLKLEGRQG</sequence>
<keyword evidence="6" id="KW-0653">Protein transport</keyword>
<dbReference type="GO" id="GO:0030288">
    <property type="term" value="C:outer membrane-bounded periplasmic space"/>
    <property type="evidence" value="ECO:0007669"/>
    <property type="project" value="UniProtKB-ARBA"/>
</dbReference>
<protein>
    <submittedName>
        <fullName evidence="9">ABC transporter substrate-binding protein</fullName>
    </submittedName>
</protein>
<dbReference type="AlphaFoldDB" id="A0A6I6LVN8"/>
<dbReference type="SUPFAM" id="SSF53850">
    <property type="entry name" value="Periplasmic binding protein-like II"/>
    <property type="match status" value="1"/>
</dbReference>
<dbReference type="Pfam" id="PF00496">
    <property type="entry name" value="SBP_bac_5"/>
    <property type="match status" value="1"/>
</dbReference>